<name>A0ABV2H8M7_9HYPH</name>
<protein>
    <submittedName>
        <fullName evidence="1">Uncharacterized protein</fullName>
    </submittedName>
</protein>
<evidence type="ECO:0000313" key="1">
    <source>
        <dbReference type="EMBL" id="MET3586898.1"/>
    </source>
</evidence>
<sequence>MPEFRLLIADHRESEVTIDVDDSAEAMNAGFNALAQFACRNFPPPENVEITVSDADNQPVGKLKMSFEVTWAKNASA</sequence>
<comment type="caution">
    <text evidence="1">The sequence shown here is derived from an EMBL/GenBank/DDBJ whole genome shotgun (WGS) entry which is preliminary data.</text>
</comment>
<reference evidence="1 2" key="1">
    <citation type="submission" date="2024-06" db="EMBL/GenBank/DDBJ databases">
        <title>Genomic Encyclopedia of Type Strains, Phase IV (KMG-IV): sequencing the most valuable type-strain genomes for metagenomic binning, comparative biology and taxonomic classification.</title>
        <authorList>
            <person name="Goeker M."/>
        </authorList>
    </citation>
    <scope>NUCLEOTIDE SEQUENCE [LARGE SCALE GENOMIC DNA]</scope>
    <source>
        <strain evidence="1 2">DSM 105042</strain>
    </source>
</reference>
<gene>
    <name evidence="1" type="ORF">ABID21_003020</name>
</gene>
<dbReference type="Proteomes" id="UP001549031">
    <property type="component" value="Unassembled WGS sequence"/>
</dbReference>
<keyword evidence="2" id="KW-1185">Reference proteome</keyword>
<dbReference type="EMBL" id="JBEPLJ010000011">
    <property type="protein sequence ID" value="MET3586898.1"/>
    <property type="molecule type" value="Genomic_DNA"/>
</dbReference>
<accession>A0ABV2H8M7</accession>
<dbReference type="RefSeq" id="WP_247244732.1">
    <property type="nucleotide sequence ID" value="NZ_JALJRA010000011.1"/>
</dbReference>
<evidence type="ECO:0000313" key="2">
    <source>
        <dbReference type="Proteomes" id="UP001549031"/>
    </source>
</evidence>
<organism evidence="1 2">
    <name type="scientific">Pseudorhizobium tarimense</name>
    <dbReference type="NCBI Taxonomy" id="1079109"/>
    <lineage>
        <taxon>Bacteria</taxon>
        <taxon>Pseudomonadati</taxon>
        <taxon>Pseudomonadota</taxon>
        <taxon>Alphaproteobacteria</taxon>
        <taxon>Hyphomicrobiales</taxon>
        <taxon>Rhizobiaceae</taxon>
        <taxon>Rhizobium/Agrobacterium group</taxon>
        <taxon>Pseudorhizobium</taxon>
    </lineage>
</organism>
<proteinExistence type="predicted"/>